<dbReference type="InterPro" id="IPR039425">
    <property type="entry name" value="RNA_pol_sigma-70-like"/>
</dbReference>
<keyword evidence="4" id="KW-0804">Transcription</keyword>
<dbReference type="Gene3D" id="1.10.10.10">
    <property type="entry name" value="Winged helix-like DNA-binding domain superfamily/Winged helix DNA-binding domain"/>
    <property type="match status" value="1"/>
</dbReference>
<dbReference type="Gene3D" id="1.10.1740.10">
    <property type="match status" value="1"/>
</dbReference>
<dbReference type="OrthoDB" id="9150024at2"/>
<proteinExistence type="inferred from homology"/>
<dbReference type="RefSeq" id="WP_078667923.1">
    <property type="nucleotide sequence ID" value="NZ_FUWZ01000001.1"/>
</dbReference>
<dbReference type="PANTHER" id="PTHR43133:SF46">
    <property type="entry name" value="RNA POLYMERASE SIGMA-70 FACTOR ECF SUBFAMILY"/>
    <property type="match status" value="1"/>
</dbReference>
<dbReference type="Pfam" id="PF08281">
    <property type="entry name" value="Sigma70_r4_2"/>
    <property type="match status" value="1"/>
</dbReference>
<evidence type="ECO:0000259" key="5">
    <source>
        <dbReference type="Pfam" id="PF08281"/>
    </source>
</evidence>
<dbReference type="EMBL" id="FUWZ01000001">
    <property type="protein sequence ID" value="SJZ71401.1"/>
    <property type="molecule type" value="Genomic_DNA"/>
</dbReference>
<dbReference type="GO" id="GO:0006352">
    <property type="term" value="P:DNA-templated transcription initiation"/>
    <property type="evidence" value="ECO:0007669"/>
    <property type="project" value="InterPro"/>
</dbReference>
<dbReference type="SUPFAM" id="SSF88659">
    <property type="entry name" value="Sigma3 and sigma4 domains of RNA polymerase sigma factors"/>
    <property type="match status" value="1"/>
</dbReference>
<organism evidence="6 7">
    <name type="scientific">Chitinophaga eiseniae</name>
    <dbReference type="NCBI Taxonomy" id="634771"/>
    <lineage>
        <taxon>Bacteria</taxon>
        <taxon>Pseudomonadati</taxon>
        <taxon>Bacteroidota</taxon>
        <taxon>Chitinophagia</taxon>
        <taxon>Chitinophagales</taxon>
        <taxon>Chitinophagaceae</taxon>
        <taxon>Chitinophaga</taxon>
    </lineage>
</organism>
<dbReference type="Proteomes" id="UP000190367">
    <property type="component" value="Unassembled WGS sequence"/>
</dbReference>
<dbReference type="CDD" id="cd06171">
    <property type="entry name" value="Sigma70_r4"/>
    <property type="match status" value="1"/>
</dbReference>
<dbReference type="NCBIfam" id="TIGR02937">
    <property type="entry name" value="sigma70-ECF"/>
    <property type="match status" value="1"/>
</dbReference>
<dbReference type="AlphaFoldDB" id="A0A1T4MWW1"/>
<gene>
    <name evidence="6" type="ORF">SAMN04488128_1011314</name>
</gene>
<protein>
    <submittedName>
        <fullName evidence="6">RNA polymerase sigma factor, sigma-70 family</fullName>
    </submittedName>
</protein>
<dbReference type="InterPro" id="IPR013324">
    <property type="entry name" value="RNA_pol_sigma_r3/r4-like"/>
</dbReference>
<evidence type="ECO:0000256" key="1">
    <source>
        <dbReference type="ARBA" id="ARBA00010641"/>
    </source>
</evidence>
<evidence type="ECO:0000313" key="7">
    <source>
        <dbReference type="Proteomes" id="UP000190367"/>
    </source>
</evidence>
<sequence length="206" mass="24165">MKLTGVNEETLWNNVIAGDQQAFRVLYEASADMLYAYALRYFPDREMIMDCIHDLFTDLYLQRRNLARQVNIRFYLLVSFRRKLNASLKKNARFSFQADMSQAESYFQLTFEANDAQSRIIAKEEQQGALHRLAAEMNKLPARQKEILYLKYNCELSYEEVARLMQISVPTCRTLAYRAIRQLRQDMPVTTMPAFGLLLLTCLKNF</sequence>
<keyword evidence="2" id="KW-0805">Transcription regulation</keyword>
<dbReference type="STRING" id="634771.SAMN04488128_1011314"/>
<feature type="domain" description="RNA polymerase sigma factor 70 region 4 type 2" evidence="5">
    <location>
        <begin position="132"/>
        <end position="183"/>
    </location>
</feature>
<dbReference type="PANTHER" id="PTHR43133">
    <property type="entry name" value="RNA POLYMERASE ECF-TYPE SIGMA FACTO"/>
    <property type="match status" value="1"/>
</dbReference>
<keyword evidence="7" id="KW-1185">Reference proteome</keyword>
<dbReference type="InterPro" id="IPR013325">
    <property type="entry name" value="RNA_pol_sigma_r2"/>
</dbReference>
<keyword evidence="3" id="KW-0731">Sigma factor</keyword>
<dbReference type="InterPro" id="IPR036388">
    <property type="entry name" value="WH-like_DNA-bd_sf"/>
</dbReference>
<evidence type="ECO:0000313" key="6">
    <source>
        <dbReference type="EMBL" id="SJZ71401.1"/>
    </source>
</evidence>
<dbReference type="GO" id="GO:0003677">
    <property type="term" value="F:DNA binding"/>
    <property type="evidence" value="ECO:0007669"/>
    <property type="project" value="InterPro"/>
</dbReference>
<dbReference type="InterPro" id="IPR014284">
    <property type="entry name" value="RNA_pol_sigma-70_dom"/>
</dbReference>
<dbReference type="SUPFAM" id="SSF88946">
    <property type="entry name" value="Sigma2 domain of RNA polymerase sigma factors"/>
    <property type="match status" value="1"/>
</dbReference>
<comment type="similarity">
    <text evidence="1">Belongs to the sigma-70 factor family. ECF subfamily.</text>
</comment>
<evidence type="ECO:0000256" key="2">
    <source>
        <dbReference type="ARBA" id="ARBA00023015"/>
    </source>
</evidence>
<dbReference type="GO" id="GO:0016987">
    <property type="term" value="F:sigma factor activity"/>
    <property type="evidence" value="ECO:0007669"/>
    <property type="project" value="UniProtKB-KW"/>
</dbReference>
<dbReference type="InterPro" id="IPR013249">
    <property type="entry name" value="RNA_pol_sigma70_r4_t2"/>
</dbReference>
<name>A0A1T4MWW1_9BACT</name>
<evidence type="ECO:0000256" key="4">
    <source>
        <dbReference type="ARBA" id="ARBA00023163"/>
    </source>
</evidence>
<evidence type="ECO:0000256" key="3">
    <source>
        <dbReference type="ARBA" id="ARBA00023082"/>
    </source>
</evidence>
<accession>A0A1T4MWW1</accession>
<reference evidence="7" key="1">
    <citation type="submission" date="2017-02" db="EMBL/GenBank/DDBJ databases">
        <authorList>
            <person name="Varghese N."/>
            <person name="Submissions S."/>
        </authorList>
    </citation>
    <scope>NUCLEOTIDE SEQUENCE [LARGE SCALE GENOMIC DNA]</scope>
    <source>
        <strain evidence="7">DSM 22224</strain>
    </source>
</reference>